<organism evidence="4 5">
    <name type="scientific">Mesorhizobium shangrilense</name>
    <dbReference type="NCBI Taxonomy" id="460060"/>
    <lineage>
        <taxon>Bacteria</taxon>
        <taxon>Pseudomonadati</taxon>
        <taxon>Pseudomonadota</taxon>
        <taxon>Alphaproteobacteria</taxon>
        <taxon>Hyphomicrobiales</taxon>
        <taxon>Phyllobacteriaceae</taxon>
        <taxon>Mesorhizobium</taxon>
    </lineage>
</organism>
<keyword evidence="5" id="KW-1185">Reference proteome</keyword>
<sequence>MTFRVLTAEFAHETNTFSVRKTDYDAFTVEGVRFGDDAVRARGDANTEIAGFLDIGRKYHWTIQHVVSAGAEPAGPVTRDAFDRIGGTIVQAARDRKGDLDGIMLGLHGAMVTDFSPDGEGELLERLRAVVGPDLPIAVTLDPHANVTARMCEHADILVSFKTYPHIDMRDIARHAGELLQRTMAGEVRPKTLLVRRPMLEEANAGRTDVGPMVDWIAEARAYEKVPGALAVSINGAFPNADIPEVGPTVLVTYDGDHAPHQAFAESIAGKIWDNRFNVLNTFHTVEEAAEIAGQYRGDRPLIVADYADNPGAGAYGDATSLLRALLDAGVDDACFGPIVDPETARQLHHSTIGETVQLALGGKTDARFGGGPLEVAATLLRISDGKLIGDGAQLGGLEFSFGPTAVVRIAGIAVLVVTEPSQMRDLQQFRAFGIDPARHRVVGLKSMQHFRAAFEPIAGKVIVCDSGALCTMDYARMPYGNVPRPIFPLDRDMAL</sequence>
<proteinExistence type="inferred from homology"/>
<dbReference type="Pfam" id="PF07171">
    <property type="entry name" value="MlrC_C"/>
    <property type="match status" value="1"/>
</dbReference>
<dbReference type="Proteomes" id="UP001548832">
    <property type="component" value="Unassembled WGS sequence"/>
</dbReference>
<dbReference type="Pfam" id="PF07364">
    <property type="entry name" value="DUF1485"/>
    <property type="match status" value="1"/>
</dbReference>
<protein>
    <recommendedName>
        <fullName evidence="1">Microcystinase C</fullName>
        <shortName evidence="1">MlrC</shortName>
    </recommendedName>
</protein>
<comment type="similarity">
    <text evidence="1">Belongs to the peptidase M81 family.</text>
</comment>
<keyword evidence="1" id="KW-0479">Metal-binding</keyword>
<keyword evidence="1" id="KW-0378">Hydrolase</keyword>
<evidence type="ECO:0000259" key="2">
    <source>
        <dbReference type="Pfam" id="PF07171"/>
    </source>
</evidence>
<dbReference type="InterPro" id="IPR015995">
    <property type="entry name" value="MlrC_N"/>
</dbReference>
<evidence type="ECO:0000256" key="1">
    <source>
        <dbReference type="PIRNR" id="PIRNR012702"/>
    </source>
</evidence>
<evidence type="ECO:0000313" key="5">
    <source>
        <dbReference type="Proteomes" id="UP001548832"/>
    </source>
</evidence>
<feature type="domain" description="Microcystin LR degradation protein MlrC C-terminal" evidence="2">
    <location>
        <begin position="304"/>
        <end position="480"/>
    </location>
</feature>
<dbReference type="InterPro" id="IPR009197">
    <property type="entry name" value="MlrC"/>
</dbReference>
<comment type="caution">
    <text evidence="4">The sequence shown here is derived from an EMBL/GenBank/DDBJ whole genome shotgun (WGS) entry which is preliminary data.</text>
</comment>
<evidence type="ECO:0000259" key="3">
    <source>
        <dbReference type="Pfam" id="PF07364"/>
    </source>
</evidence>
<feature type="domain" description="Microcystin LR degradation protein MlrC N-terminal" evidence="3">
    <location>
        <begin position="4"/>
        <end position="291"/>
    </location>
</feature>
<dbReference type="EMBL" id="JBEWSZ010000001">
    <property type="protein sequence ID" value="MET2828335.1"/>
    <property type="molecule type" value="Genomic_DNA"/>
</dbReference>
<reference evidence="4 5" key="1">
    <citation type="submission" date="2024-06" db="EMBL/GenBank/DDBJ databases">
        <authorList>
            <person name="Kim D.-U."/>
        </authorList>
    </citation>
    <scope>NUCLEOTIDE SEQUENCE [LARGE SCALE GENOMIC DNA]</scope>
    <source>
        <strain evidence="4 5">KACC15460</strain>
    </source>
</reference>
<name>A0ABV2DE62_9HYPH</name>
<gene>
    <name evidence="4" type="ORF">ABVQ20_15235</name>
</gene>
<dbReference type="RefSeq" id="WP_354460338.1">
    <property type="nucleotide sequence ID" value="NZ_JBEWSZ010000001.1"/>
</dbReference>
<evidence type="ECO:0000313" key="4">
    <source>
        <dbReference type="EMBL" id="MET2828335.1"/>
    </source>
</evidence>
<dbReference type="InterPro" id="IPR010799">
    <property type="entry name" value="MlrC_C"/>
</dbReference>
<comment type="function">
    <text evidence="1">Involved in peptidolytic degradation of cyclic heptapeptide hepatotoxin microcystin (MC).</text>
</comment>
<keyword evidence="1" id="KW-0645">Protease</keyword>
<comment type="cofactor">
    <cofactor evidence="1">
        <name>Zn(2+)</name>
        <dbReference type="ChEBI" id="CHEBI:29105"/>
    </cofactor>
    <text evidence="1">Binds 1 zinc ion per subunit.</text>
</comment>
<keyword evidence="1" id="KW-0482">Metalloprotease</keyword>
<dbReference type="PIRSF" id="PIRSF012702">
    <property type="entry name" value="UCP012702"/>
    <property type="match status" value="1"/>
</dbReference>
<accession>A0ABV2DE62</accession>